<dbReference type="EMBL" id="KZ305020">
    <property type="protein sequence ID" value="PIA60437.1"/>
    <property type="molecule type" value="Genomic_DNA"/>
</dbReference>
<accession>A0A2G5EXQ3</accession>
<organism evidence="1 2">
    <name type="scientific">Aquilegia coerulea</name>
    <name type="common">Rocky mountain columbine</name>
    <dbReference type="NCBI Taxonomy" id="218851"/>
    <lineage>
        <taxon>Eukaryota</taxon>
        <taxon>Viridiplantae</taxon>
        <taxon>Streptophyta</taxon>
        <taxon>Embryophyta</taxon>
        <taxon>Tracheophyta</taxon>
        <taxon>Spermatophyta</taxon>
        <taxon>Magnoliopsida</taxon>
        <taxon>Ranunculales</taxon>
        <taxon>Ranunculaceae</taxon>
        <taxon>Thalictroideae</taxon>
        <taxon>Aquilegia</taxon>
    </lineage>
</organism>
<dbReference type="OrthoDB" id="1930928at2759"/>
<dbReference type="Proteomes" id="UP000230069">
    <property type="component" value="Unassembled WGS sequence"/>
</dbReference>
<dbReference type="STRING" id="218851.A0A2G5EXQ3"/>
<dbReference type="PANTHER" id="PTHR10492:SF57">
    <property type="entry name" value="ATP-DEPENDENT DNA HELICASE"/>
    <property type="match status" value="1"/>
</dbReference>
<sequence length="225" mass="26197">MTCNPNWDEITDNLLPGQTPSDRPDLTTRYDKIVRADIPDPAVKPVCHPSYDPWTLWKTQSSVCLYVQRHLQEVFSKTFSSATVQGNDSYAIYKKPKNGRSFINSRGIQVYNSWIVPYNAWLLRKYNCHINVEICSTIKCVKYLCKYVYKGPNRVSMEVRSTDNTERDEIKQFIDARWVCPHKNLYGGSSCSHLIRCTLQYTLWMSPRQTCMSFSSLKTKLQVVW</sequence>
<protein>
    <submittedName>
        <fullName evidence="1">Uncharacterized protein</fullName>
    </submittedName>
</protein>
<reference evidence="1 2" key="1">
    <citation type="submission" date="2017-09" db="EMBL/GenBank/DDBJ databases">
        <title>WGS assembly of Aquilegia coerulea Goldsmith.</title>
        <authorList>
            <person name="Hodges S."/>
            <person name="Kramer E."/>
            <person name="Nordborg M."/>
            <person name="Tomkins J."/>
            <person name="Borevitz J."/>
            <person name="Derieg N."/>
            <person name="Yan J."/>
            <person name="Mihaltcheva S."/>
            <person name="Hayes R.D."/>
            <person name="Rokhsar D."/>
        </authorList>
    </citation>
    <scope>NUCLEOTIDE SEQUENCE [LARGE SCALE GENOMIC DNA]</scope>
    <source>
        <strain evidence="2">cv. Goldsmith</strain>
    </source>
</reference>
<dbReference type="AlphaFoldDB" id="A0A2G5EXQ3"/>
<name>A0A2G5EXQ3_AQUCA</name>
<dbReference type="InParanoid" id="A0A2G5EXQ3"/>
<evidence type="ECO:0000313" key="2">
    <source>
        <dbReference type="Proteomes" id="UP000230069"/>
    </source>
</evidence>
<gene>
    <name evidence="1" type="ORF">AQUCO_00300146v1</name>
</gene>
<keyword evidence="2" id="KW-1185">Reference proteome</keyword>
<dbReference type="PANTHER" id="PTHR10492">
    <property type="match status" value="1"/>
</dbReference>
<evidence type="ECO:0000313" key="1">
    <source>
        <dbReference type="EMBL" id="PIA60437.1"/>
    </source>
</evidence>
<proteinExistence type="predicted"/>